<evidence type="ECO:0000256" key="5">
    <source>
        <dbReference type="ARBA" id="ARBA00023157"/>
    </source>
</evidence>
<keyword evidence="6" id="KW-0325">Glycoprotein</keyword>
<organism evidence="8 9">
    <name type="scientific">Calyptomena viridis</name>
    <name type="common">Lesser green broadbill</name>
    <dbReference type="NCBI Taxonomy" id="135972"/>
    <lineage>
        <taxon>Eukaryota</taxon>
        <taxon>Metazoa</taxon>
        <taxon>Chordata</taxon>
        <taxon>Craniata</taxon>
        <taxon>Vertebrata</taxon>
        <taxon>Euteleostomi</taxon>
        <taxon>Archelosauria</taxon>
        <taxon>Archosauria</taxon>
        <taxon>Dinosauria</taxon>
        <taxon>Saurischia</taxon>
        <taxon>Theropoda</taxon>
        <taxon>Coelurosauria</taxon>
        <taxon>Aves</taxon>
        <taxon>Neognathae</taxon>
        <taxon>Neoaves</taxon>
        <taxon>Telluraves</taxon>
        <taxon>Australaves</taxon>
        <taxon>Passeriformes</taxon>
        <taxon>Eurylaimidae</taxon>
        <taxon>Calyptomena</taxon>
    </lineage>
</organism>
<keyword evidence="4" id="KW-0722">Serine protease inhibitor</keyword>
<evidence type="ECO:0000313" key="9">
    <source>
        <dbReference type="Proteomes" id="UP000642973"/>
    </source>
</evidence>
<dbReference type="InterPro" id="IPR001239">
    <property type="entry name" value="Prot_inh_Kazal-m"/>
</dbReference>
<evidence type="ECO:0000256" key="1">
    <source>
        <dbReference type="ARBA" id="ARBA00004613"/>
    </source>
</evidence>
<dbReference type="Proteomes" id="UP000642973">
    <property type="component" value="Unassembled WGS sequence"/>
</dbReference>
<proteinExistence type="predicted"/>
<dbReference type="PROSITE" id="PS51465">
    <property type="entry name" value="KAZAL_2"/>
    <property type="match status" value="6"/>
</dbReference>
<evidence type="ECO:0000256" key="6">
    <source>
        <dbReference type="ARBA" id="ARBA00023180"/>
    </source>
</evidence>
<feature type="non-terminal residue" evidence="8">
    <location>
        <position position="1"/>
    </location>
</feature>
<keyword evidence="5" id="KW-1015">Disulfide bond</keyword>
<dbReference type="PRINTS" id="PR00290">
    <property type="entry name" value="KAZALINHBTR"/>
</dbReference>
<comment type="subcellular location">
    <subcellularLocation>
        <location evidence="1">Secreted</location>
    </subcellularLocation>
</comment>
<dbReference type="PANTHER" id="PTHR21312">
    <property type="entry name" value="SERINE PROTEASE INHIBITOR"/>
    <property type="match status" value="1"/>
</dbReference>
<feature type="non-terminal residue" evidence="8">
    <location>
        <position position="392"/>
    </location>
</feature>
<dbReference type="InterPro" id="IPR036058">
    <property type="entry name" value="Kazal_dom_sf"/>
</dbReference>
<evidence type="ECO:0000313" key="8">
    <source>
        <dbReference type="EMBL" id="NWI56032.1"/>
    </source>
</evidence>
<evidence type="ECO:0000256" key="3">
    <source>
        <dbReference type="ARBA" id="ARBA00022690"/>
    </source>
</evidence>
<dbReference type="SMART" id="SM00280">
    <property type="entry name" value="KAZAL"/>
    <property type="match status" value="6"/>
</dbReference>
<feature type="domain" description="Kazal-like" evidence="7">
    <location>
        <begin position="64"/>
        <end position="127"/>
    </location>
</feature>
<feature type="domain" description="Kazal-like" evidence="7">
    <location>
        <begin position="193"/>
        <end position="258"/>
    </location>
</feature>
<dbReference type="SUPFAM" id="SSF100895">
    <property type="entry name" value="Kazal-type serine protease inhibitors"/>
    <property type="match status" value="6"/>
</dbReference>
<dbReference type="GO" id="GO:0005576">
    <property type="term" value="C:extracellular region"/>
    <property type="evidence" value="ECO:0007669"/>
    <property type="project" value="UniProtKB-SubCell"/>
</dbReference>
<feature type="domain" description="Kazal-like" evidence="7">
    <location>
        <begin position="128"/>
        <end position="192"/>
    </location>
</feature>
<keyword evidence="9" id="KW-1185">Reference proteome</keyword>
<evidence type="ECO:0000256" key="4">
    <source>
        <dbReference type="ARBA" id="ARBA00022900"/>
    </source>
</evidence>
<name>A0A851CHH4_CALVR</name>
<feature type="domain" description="Kazal-like" evidence="7">
    <location>
        <begin position="345"/>
        <end position="388"/>
    </location>
</feature>
<keyword evidence="2" id="KW-0964">Secreted</keyword>
<reference evidence="8" key="1">
    <citation type="submission" date="2019-10" db="EMBL/GenBank/DDBJ databases">
        <title>Bird 10,000 Genomes (B10K) Project - Family phase.</title>
        <authorList>
            <person name="Zhang G."/>
        </authorList>
    </citation>
    <scope>NUCLEOTIDE SEQUENCE</scope>
    <source>
        <strain evidence="8">B10K-DU-002-55</strain>
        <tissue evidence="8">Muscle</tissue>
    </source>
</reference>
<dbReference type="AlphaFoldDB" id="A0A851CHH4"/>
<dbReference type="EMBL" id="WEIV01017935">
    <property type="protein sequence ID" value="NWI56032.1"/>
    <property type="molecule type" value="Genomic_DNA"/>
</dbReference>
<evidence type="ECO:0000256" key="2">
    <source>
        <dbReference type="ARBA" id="ARBA00022525"/>
    </source>
</evidence>
<dbReference type="Gene3D" id="3.30.60.30">
    <property type="match status" value="6"/>
</dbReference>
<protein>
    <submittedName>
        <fullName evidence="8">IOV7 protein</fullName>
    </submittedName>
</protein>
<feature type="domain" description="Kazal-like" evidence="7">
    <location>
        <begin position="1"/>
        <end position="63"/>
    </location>
</feature>
<sequence>QIDCSQYPSGVTDDGRPWVACPDNLELVCGTDGNTYTHECGICLYNKEHNASVEKERDGKCEPKPVPIDCSHYPSKLIDGHVMVPCPLMLKPVCGSDSFTYDHECGICAYNAEHNTSVAKIHDGECKENVAVDCRYPKKTTEDGKVLVFCPKILNPVCGTDGNTYPNECELCAHNAEKGTHVGKKHSGQCRQKTSELDCSQYPPIKIEGGKALVRCQKILRPVCGTDGFTYGNECGICAHNVQHGTEVKKSHEGRCKEESALVECSSYLNSAKPDEANMACPLILRELCGTDGVTYSNDCELCAHNIIHRTEVAKKHDGRCIEEALQLNCPYGVITTNNGSKVMPCPRNYDPVCGTDGVTYPNRCVLCAYNLEHHTNIGIRKNGCCEEDITR</sequence>
<dbReference type="Pfam" id="PF00050">
    <property type="entry name" value="Kazal_1"/>
    <property type="match status" value="6"/>
</dbReference>
<feature type="domain" description="Kazal-like" evidence="7">
    <location>
        <begin position="259"/>
        <end position="323"/>
    </location>
</feature>
<keyword evidence="3" id="KW-0646">Protease inhibitor</keyword>
<dbReference type="CDD" id="cd01327">
    <property type="entry name" value="KAZAL_PSTI"/>
    <property type="match status" value="2"/>
</dbReference>
<gene>
    <name evidence="8" type="primary">Oih</name>
    <name evidence="8" type="ORF">CALVIR_R01851</name>
</gene>
<dbReference type="PANTHER" id="PTHR21312:SF28">
    <property type="entry name" value="OVOINHIBITOR-RELATED"/>
    <property type="match status" value="1"/>
</dbReference>
<dbReference type="PROSITE" id="PS00282">
    <property type="entry name" value="KAZAL_1"/>
    <property type="match status" value="4"/>
</dbReference>
<comment type="caution">
    <text evidence="8">The sequence shown here is derived from an EMBL/GenBank/DDBJ whole genome shotgun (WGS) entry which is preliminary data.</text>
</comment>
<evidence type="ECO:0000259" key="7">
    <source>
        <dbReference type="PROSITE" id="PS51465"/>
    </source>
</evidence>
<dbReference type="InterPro" id="IPR002350">
    <property type="entry name" value="Kazal_dom"/>
</dbReference>
<accession>A0A851CHH4</accession>
<dbReference type="FunFam" id="3.30.60.30:FF:000036">
    <property type="entry name" value="Ovomucoid"/>
    <property type="match status" value="6"/>
</dbReference>
<dbReference type="GO" id="GO:0004867">
    <property type="term" value="F:serine-type endopeptidase inhibitor activity"/>
    <property type="evidence" value="ECO:0007669"/>
    <property type="project" value="UniProtKB-KW"/>
</dbReference>